<dbReference type="PANTHER" id="PTHR22916:SF3">
    <property type="entry name" value="UDP-GLCNAC:BETAGAL BETA-1,3-N-ACETYLGLUCOSAMINYLTRANSFERASE-LIKE PROTEIN 1"/>
    <property type="match status" value="1"/>
</dbReference>
<protein>
    <submittedName>
        <fullName evidence="2">UDP-Gal:alpha-D-GlcNAc-diphosphoundecaprenol beta-1,3-galactosyltransferase</fullName>
    </submittedName>
</protein>
<keyword evidence="2" id="KW-0808">Transferase</keyword>
<feature type="domain" description="Glycosyltransferase 2-like" evidence="1">
    <location>
        <begin position="6"/>
        <end position="168"/>
    </location>
</feature>
<dbReference type="PANTHER" id="PTHR22916">
    <property type="entry name" value="GLYCOSYLTRANSFERASE"/>
    <property type="match status" value="1"/>
</dbReference>
<dbReference type="SUPFAM" id="SSF53448">
    <property type="entry name" value="Nucleotide-diphospho-sugar transferases"/>
    <property type="match status" value="1"/>
</dbReference>
<dbReference type="InterPro" id="IPR001173">
    <property type="entry name" value="Glyco_trans_2-like"/>
</dbReference>
<dbReference type="InterPro" id="IPR029044">
    <property type="entry name" value="Nucleotide-diphossugar_trans"/>
</dbReference>
<dbReference type="GO" id="GO:0016758">
    <property type="term" value="F:hexosyltransferase activity"/>
    <property type="evidence" value="ECO:0007669"/>
    <property type="project" value="UniProtKB-ARBA"/>
</dbReference>
<accession>A0A5P2YB24</accession>
<keyword evidence="2" id="KW-0328">Glycosyltransferase</keyword>
<dbReference type="EMBL" id="MK593453">
    <property type="protein sequence ID" value="QEV83878.1"/>
    <property type="molecule type" value="Genomic_DNA"/>
</dbReference>
<name>A0A5P2YB24_KLEPN</name>
<dbReference type="RefSeq" id="WP_096609114.1">
    <property type="nucleotide sequence ID" value="NZ_JAOCPF010000048.1"/>
</dbReference>
<dbReference type="AlphaFoldDB" id="A0A5P2YB24"/>
<gene>
    <name evidence="2" type="primary">wckY</name>
</gene>
<dbReference type="Pfam" id="PF00535">
    <property type="entry name" value="Glycos_transf_2"/>
    <property type="match status" value="1"/>
</dbReference>
<reference evidence="2" key="1">
    <citation type="submission" date="2019-03" db="EMBL/GenBank/DDBJ databases">
        <title>Genomic surveillance for hypervirulence and multi-drug resistance in invasive Klebsiella pneumoniae from south and southeast Asia.</title>
        <authorList>
            <person name="Wyres K.L."/>
            <person name="Nguyen T.N.T."/>
            <person name="Lam M.M.C."/>
            <person name="Judd L.M."/>
            <person name="van Vinh Chau N."/>
            <person name="Dance D.A.B."/>
            <person name="Ip M."/>
            <person name="Karkey A."/>
            <person name="Ling C.L."/>
            <person name="Miliya T."/>
            <person name="Newton P.N."/>
            <person name="Nguyen L."/>
            <person name="Sengduangphachanh A."/>
            <person name="Turner P."/>
            <person name="Veeraraghavan B."/>
            <person name="Voong Vinh P."/>
            <person name="Vongsouvath M."/>
            <person name="Thomson N.R."/>
            <person name="Baker S."/>
            <person name="Holt K.E."/>
        </authorList>
    </citation>
    <scope>NUCLEOTIDE SEQUENCE</scope>
    <source>
        <strain evidence="2">131211-14450</strain>
    </source>
</reference>
<evidence type="ECO:0000259" key="1">
    <source>
        <dbReference type="Pfam" id="PF00535"/>
    </source>
</evidence>
<evidence type="ECO:0000313" key="2">
    <source>
        <dbReference type="EMBL" id="QEV83878.1"/>
    </source>
</evidence>
<organism evidence="2">
    <name type="scientific">Klebsiella pneumoniae</name>
    <dbReference type="NCBI Taxonomy" id="573"/>
    <lineage>
        <taxon>Bacteria</taxon>
        <taxon>Pseudomonadati</taxon>
        <taxon>Pseudomonadota</taxon>
        <taxon>Gammaproteobacteria</taxon>
        <taxon>Enterobacterales</taxon>
        <taxon>Enterobacteriaceae</taxon>
        <taxon>Klebsiella/Raoultella group</taxon>
        <taxon>Klebsiella</taxon>
        <taxon>Klebsiella pneumoniae complex</taxon>
    </lineage>
</organism>
<sequence>MKKCVILIPSYESSADDLMKTIESLPLEHDILFVDDGSQQALEKTLMDIYSKDEEFYKYNITILTLSSNQGIEKALAAGIKSVATNYEYIARMDVGDVCKEGKIDKQIFFLENNTDYVIVGTWADFINNKGDLLFTSQLPTDDITIRKKMFINNMFVHPSVVMRSSAVLKAGNYSDKFKACEDYDLFFRLLNIGKGHNLPISLLNYEVSPGSISSVKRNIQVINRIRIILKNFRFIEYGFYPYYGLFRNLVMLLVGRNVTTFARKILGR</sequence>
<dbReference type="Gene3D" id="3.90.550.10">
    <property type="entry name" value="Spore Coat Polysaccharide Biosynthesis Protein SpsA, Chain A"/>
    <property type="match status" value="1"/>
</dbReference>
<proteinExistence type="predicted"/>